<dbReference type="InterPro" id="IPR035914">
    <property type="entry name" value="Sperma_CUB_dom_sf"/>
</dbReference>
<dbReference type="Gene3D" id="2.10.25.10">
    <property type="entry name" value="Laminin"/>
    <property type="match status" value="3"/>
</dbReference>
<evidence type="ECO:0000256" key="3">
    <source>
        <dbReference type="ARBA" id="ARBA00022536"/>
    </source>
</evidence>
<dbReference type="Pfam" id="PF00431">
    <property type="entry name" value="CUB"/>
    <property type="match status" value="1"/>
</dbReference>
<dbReference type="InterPro" id="IPR002049">
    <property type="entry name" value="LE_dom"/>
</dbReference>
<dbReference type="InterPro" id="IPR051568">
    <property type="entry name" value="LZTR1/Attractin"/>
</dbReference>
<keyword evidence="9" id="KW-1015">Disulfide bond</keyword>
<dbReference type="EMBL" id="UZAD01013145">
    <property type="protein sequence ID" value="VDN90204.1"/>
    <property type="molecule type" value="Genomic_DNA"/>
</dbReference>
<dbReference type="CDD" id="cd00055">
    <property type="entry name" value="EGF_Lam"/>
    <property type="match status" value="2"/>
</dbReference>
<dbReference type="SUPFAM" id="SSF57196">
    <property type="entry name" value="EGF/Laminin"/>
    <property type="match status" value="1"/>
</dbReference>
<evidence type="ECO:0000256" key="11">
    <source>
        <dbReference type="ARBA" id="ARBA00023292"/>
    </source>
</evidence>
<feature type="transmembrane region" description="Helical" evidence="13">
    <location>
        <begin position="1152"/>
        <end position="1176"/>
    </location>
</feature>
<evidence type="ECO:0000256" key="13">
    <source>
        <dbReference type="SAM" id="Phobius"/>
    </source>
</evidence>
<dbReference type="PROSITE" id="PS01180">
    <property type="entry name" value="CUB"/>
    <property type="match status" value="1"/>
</dbReference>
<evidence type="ECO:0000256" key="8">
    <source>
        <dbReference type="ARBA" id="ARBA00023136"/>
    </source>
</evidence>
<feature type="domain" description="CUB" evidence="15">
    <location>
        <begin position="64"/>
        <end position="179"/>
    </location>
</feature>
<dbReference type="InterPro" id="IPR056732">
    <property type="entry name" value="GBD_ATRN"/>
</dbReference>
<keyword evidence="17" id="KW-1185">Reference proteome</keyword>
<dbReference type="CDD" id="cd00041">
    <property type="entry name" value="CUB"/>
    <property type="match status" value="1"/>
</dbReference>
<dbReference type="SMART" id="SM00180">
    <property type="entry name" value="EGF_Lam"/>
    <property type="match status" value="2"/>
</dbReference>
<dbReference type="GO" id="GO:0016020">
    <property type="term" value="C:membrane"/>
    <property type="evidence" value="ECO:0007669"/>
    <property type="project" value="UniProtKB-SubCell"/>
</dbReference>
<evidence type="ECO:0000256" key="5">
    <source>
        <dbReference type="ARBA" id="ARBA00022729"/>
    </source>
</evidence>
<keyword evidence="10" id="KW-0325">Glycoprotein</keyword>
<reference evidence="18" key="1">
    <citation type="submission" date="2016-04" db="UniProtKB">
        <authorList>
            <consortium name="WormBaseParasite"/>
        </authorList>
    </citation>
    <scope>IDENTIFICATION</scope>
</reference>
<dbReference type="InterPro" id="IPR000742">
    <property type="entry name" value="EGF"/>
</dbReference>
<evidence type="ECO:0000313" key="16">
    <source>
        <dbReference type="EMBL" id="VDN90204.1"/>
    </source>
</evidence>
<dbReference type="Gene3D" id="2.60.120.290">
    <property type="entry name" value="Spermadhesin, CUB domain"/>
    <property type="match status" value="1"/>
</dbReference>
<dbReference type="SUPFAM" id="SSF49854">
    <property type="entry name" value="Spermadhesin, CUB domain"/>
    <property type="match status" value="1"/>
</dbReference>
<evidence type="ECO:0000256" key="6">
    <source>
        <dbReference type="ARBA" id="ARBA00022737"/>
    </source>
</evidence>
<dbReference type="Pfam" id="PF00053">
    <property type="entry name" value="EGF_laminin"/>
    <property type="match status" value="1"/>
</dbReference>
<dbReference type="PANTHER" id="PTHR46376:SF2">
    <property type="entry name" value="DISTRACTED, ISOFORM B"/>
    <property type="match status" value="1"/>
</dbReference>
<reference evidence="16 17" key="2">
    <citation type="submission" date="2018-11" db="EMBL/GenBank/DDBJ databases">
        <authorList>
            <consortium name="Pathogen Informatics"/>
        </authorList>
    </citation>
    <scope>NUCLEOTIDE SEQUENCE [LARGE SCALE GENOMIC DNA]</scope>
</reference>
<keyword evidence="11" id="KW-0424">Laminin EGF-like domain</keyword>
<dbReference type="SMART" id="SM00423">
    <property type="entry name" value="PSI"/>
    <property type="match status" value="3"/>
</dbReference>
<dbReference type="Pfam" id="PF24981">
    <property type="entry name" value="Beta-prop_ATRN-LZTR1"/>
    <property type="match status" value="1"/>
</dbReference>
<evidence type="ECO:0000256" key="12">
    <source>
        <dbReference type="PROSITE-ProRule" id="PRU00059"/>
    </source>
</evidence>
<dbReference type="Gene3D" id="2.120.10.80">
    <property type="entry name" value="Kelch-type beta propeller"/>
    <property type="match status" value="2"/>
</dbReference>
<evidence type="ECO:0000256" key="14">
    <source>
        <dbReference type="SAM" id="SignalP"/>
    </source>
</evidence>
<name>A0A0N4TL13_BRUPA</name>
<dbReference type="InterPro" id="IPR000859">
    <property type="entry name" value="CUB_dom"/>
</dbReference>
<dbReference type="Pfam" id="PF23106">
    <property type="entry name" value="EGF_Teneurin"/>
    <property type="match status" value="1"/>
</dbReference>
<evidence type="ECO:0000313" key="17">
    <source>
        <dbReference type="Proteomes" id="UP000278627"/>
    </source>
</evidence>
<dbReference type="InterPro" id="IPR016201">
    <property type="entry name" value="PSI"/>
</dbReference>
<comment type="subcellular location">
    <subcellularLocation>
        <location evidence="1">Membrane</location>
        <topology evidence="1">Single-pass membrane protein</topology>
    </subcellularLocation>
</comment>
<keyword evidence="8 13" id="KW-0472">Membrane</keyword>
<dbReference type="WBParaSite" id="BPAG_0000905601-mRNA-1">
    <property type="protein sequence ID" value="BPAG_0000905601-mRNA-1"/>
    <property type="gene ID" value="BPAG_0000905601"/>
</dbReference>
<dbReference type="InterPro" id="IPR056863">
    <property type="entry name" value="LMN_ATRN_NET-like_EGF"/>
</dbReference>
<evidence type="ECO:0000256" key="10">
    <source>
        <dbReference type="ARBA" id="ARBA00023180"/>
    </source>
</evidence>
<sequence length="1296" mass="144905">MGAALLAAMFLHASTVIYSSVHIERIGSASVSKNCDNKPCYQGKCENEKCRCFAGWGGIQCDRCHGRNLLTDENELLTDGPRNYSSSSRCMWIIKDEKKRGALLLRIDSLVTECSWDHLYIYDGTGTRSHQLAAFRYAMCFSGVISGREISIRSGKALVYFFSDLAFNMSGFNITFAYGKCPNNCTSNGKCTEGICECYEGYTGALCDTLICTDKDRNKTSKACGMAGICSADNRCSCNMHFHGDRCQALTTQSVFETVLTSGDFGARASHTAILVNDTKIWVIGGAHFTGVNNSFVAVYDITKSSWHKIPTRNTPRSRYDHTVVRYKSTIYMFGGVIDERIVTNELWSLDLATLEWTLENNNNNASNAVPGAVAGHAAHLIGDEMPVNLSYRIVYIGHVQLCWVSGGTKRWSIVPDRGPHVQGRFGHSLVAYVHEKKEVILIYGGYLLPYEGFLSRVSSTLIEYVCDNRECKIGMVYSSHRTLSSGHTPVFRHSASLINDLMIIIGGNVHNESSSRIQECYSSDIQAYDIGLLYAYFLLEFLFTVKDNEEFPGCDTWFTLSNNNLPFLQRYGHSSMVTKHNIFVIGGFNGVMLSDVVKFTPAECAGLKRPDDCRNMREGVRCIFHAGKCKSVQRDVSYAHSFLSYVKNEDPKEEQKCPISWRKSPSWCSEEKDCASCTAAEGCSWCHWSRECVSDNLCKDRTNPVAKSDACPKDEEPRPCFFAAECFACKKLKHCSWFLMKDSKWKCVNSYEISDLSLEGEAPQQQHSYSQSEHTSLLALNALNPSSKNESCPAPCWFHDDCQVCIKEQCMWCPTTSRCVSMDAYMINFPYGQCQSWVTATNIISNQHACQLDPMDCSKQKTCAECQRVGPNCGWCDDGSGTGLGKCLPGSLEAPDNELFCPKDGKSKWYFTNCSACQCNGHSNCTLRRRSLEWNIEERSCTQCDHNTTGEHCQFCADGFYGDPRNGGRCEECFCNGQATMCNRETGDCYCTTKGVTGKNCSKCEPKYYGDPENNQLCYYELTVDFIFTFKLDQDDPKDKYVNQINFFSTPHKRDTDVQFTVVCESPKSEKALVSMSINSSLFEGHAGSNKLLMTRTVCDENGIRRAYSANAEPGFVFGTDANTTFLVKVYNFSTPIKIQISFSQSPPINWVLFFVIFAACFVVLLVVAGLLWMIKLRIEVFRRNQRRYDEIEQMASRPFASVRLELTSPRANLMATPISVEPCSNYRSGVFTLAVRLPTGGRQFTPHGTSGLAVASALCLLTQAQLGVLQAAEASDANHNRKTTLMRYIPFIRS</sequence>
<dbReference type="SUPFAM" id="SSF117281">
    <property type="entry name" value="Kelch motif"/>
    <property type="match status" value="1"/>
</dbReference>
<comment type="caution">
    <text evidence="12">Lacks conserved residue(s) required for the propagation of feature annotation.</text>
</comment>
<dbReference type="PROSITE" id="PS01248">
    <property type="entry name" value="EGF_LAM_1"/>
    <property type="match status" value="1"/>
</dbReference>
<dbReference type="InterPro" id="IPR056737">
    <property type="entry name" value="Beta-prop_ATRN-MKLN-like"/>
</dbReference>
<dbReference type="SMART" id="SM00181">
    <property type="entry name" value="EGF"/>
    <property type="match status" value="4"/>
</dbReference>
<feature type="chain" id="PRO_5044054381" evidence="14">
    <location>
        <begin position="20"/>
        <end position="1296"/>
    </location>
</feature>
<evidence type="ECO:0000256" key="9">
    <source>
        <dbReference type="ARBA" id="ARBA00023157"/>
    </source>
</evidence>
<protein>
    <submittedName>
        <fullName evidence="18">CUB domain-containing protein</fullName>
    </submittedName>
</protein>
<dbReference type="Proteomes" id="UP000278627">
    <property type="component" value="Unassembled WGS sequence"/>
</dbReference>
<evidence type="ECO:0000256" key="4">
    <source>
        <dbReference type="ARBA" id="ARBA00022692"/>
    </source>
</evidence>
<dbReference type="PROSITE" id="PS01186">
    <property type="entry name" value="EGF_2"/>
    <property type="match status" value="1"/>
</dbReference>
<dbReference type="SMART" id="SM00042">
    <property type="entry name" value="CUB"/>
    <property type="match status" value="1"/>
</dbReference>
<dbReference type="InterPro" id="IPR015915">
    <property type="entry name" value="Kelch-typ_b-propeller"/>
</dbReference>
<accession>A0A0N4TL13</accession>
<dbReference type="Pfam" id="PF01437">
    <property type="entry name" value="PSI"/>
    <property type="match status" value="1"/>
</dbReference>
<dbReference type="GO" id="GO:0005794">
    <property type="term" value="C:Golgi apparatus"/>
    <property type="evidence" value="ECO:0007669"/>
    <property type="project" value="TreeGrafter"/>
</dbReference>
<dbReference type="Pfam" id="PF24973">
    <property type="entry name" value="EGF_LMN_ATRN"/>
    <property type="match status" value="1"/>
</dbReference>
<evidence type="ECO:0000313" key="18">
    <source>
        <dbReference type="WBParaSite" id="BPAG_0000905601-mRNA-1"/>
    </source>
</evidence>
<feature type="signal peptide" evidence="14">
    <location>
        <begin position="1"/>
        <end position="19"/>
    </location>
</feature>
<keyword evidence="7 13" id="KW-1133">Transmembrane helix</keyword>
<gene>
    <name evidence="16" type="ORF">BPAG_LOCUS9018</name>
</gene>
<keyword evidence="5 14" id="KW-0732">Signal</keyword>
<dbReference type="InterPro" id="IPR002165">
    <property type="entry name" value="Plexin_repeat"/>
</dbReference>
<organism evidence="18">
    <name type="scientific">Brugia pahangi</name>
    <name type="common">Filarial nematode worm</name>
    <dbReference type="NCBI Taxonomy" id="6280"/>
    <lineage>
        <taxon>Eukaryota</taxon>
        <taxon>Metazoa</taxon>
        <taxon>Ecdysozoa</taxon>
        <taxon>Nematoda</taxon>
        <taxon>Chromadorea</taxon>
        <taxon>Rhabditida</taxon>
        <taxon>Spirurina</taxon>
        <taxon>Spiruromorpha</taxon>
        <taxon>Filarioidea</taxon>
        <taxon>Onchocercidae</taxon>
        <taxon>Brugia</taxon>
    </lineage>
</organism>
<dbReference type="Pfam" id="PF24972">
    <property type="entry name" value="GBD_ATRN"/>
    <property type="match status" value="1"/>
</dbReference>
<keyword evidence="3" id="KW-0245">EGF-like domain</keyword>
<evidence type="ECO:0000256" key="2">
    <source>
        <dbReference type="ARBA" id="ARBA00022441"/>
    </source>
</evidence>
<keyword evidence="6" id="KW-0677">Repeat</keyword>
<evidence type="ECO:0000259" key="15">
    <source>
        <dbReference type="PROSITE" id="PS01180"/>
    </source>
</evidence>
<dbReference type="STRING" id="6280.A0A0N4TL13"/>
<dbReference type="PROSITE" id="PS00022">
    <property type="entry name" value="EGF_1"/>
    <property type="match status" value="2"/>
</dbReference>
<dbReference type="PANTHER" id="PTHR46376">
    <property type="entry name" value="LEUCINE-ZIPPER-LIKE TRANSCRIPTIONAL REGULATOR 1"/>
    <property type="match status" value="1"/>
</dbReference>
<proteinExistence type="predicted"/>
<keyword evidence="2" id="KW-0880">Kelch repeat</keyword>
<keyword evidence="4 13" id="KW-0812">Transmembrane</keyword>
<evidence type="ECO:0000256" key="7">
    <source>
        <dbReference type="ARBA" id="ARBA00022989"/>
    </source>
</evidence>
<evidence type="ECO:0000256" key="1">
    <source>
        <dbReference type="ARBA" id="ARBA00004167"/>
    </source>
</evidence>